<dbReference type="AlphaFoldDB" id="A0A0K2T1Z0"/>
<sequence>MKAWCTKLSLWQLREKLQWMKDAAYIFLQDTLNSKIKMVFLLVGGESHGDRPGVSHIAAE</sequence>
<organism evidence="1">
    <name type="scientific">Lepeophtheirus salmonis</name>
    <name type="common">Salmon louse</name>
    <name type="synonym">Caligus salmonis</name>
    <dbReference type="NCBI Taxonomy" id="72036"/>
    <lineage>
        <taxon>Eukaryota</taxon>
        <taxon>Metazoa</taxon>
        <taxon>Ecdysozoa</taxon>
        <taxon>Arthropoda</taxon>
        <taxon>Crustacea</taxon>
        <taxon>Multicrustacea</taxon>
        <taxon>Hexanauplia</taxon>
        <taxon>Copepoda</taxon>
        <taxon>Siphonostomatoida</taxon>
        <taxon>Caligidae</taxon>
        <taxon>Lepeophtheirus</taxon>
    </lineage>
</organism>
<dbReference type="EMBL" id="HACA01002672">
    <property type="protein sequence ID" value="CDW20033.1"/>
    <property type="molecule type" value="Transcribed_RNA"/>
</dbReference>
<evidence type="ECO:0000313" key="1">
    <source>
        <dbReference type="EMBL" id="CDW20033.1"/>
    </source>
</evidence>
<reference evidence="1" key="1">
    <citation type="submission" date="2014-05" db="EMBL/GenBank/DDBJ databases">
        <authorList>
            <person name="Chronopoulou M."/>
        </authorList>
    </citation>
    <scope>NUCLEOTIDE SEQUENCE</scope>
    <source>
        <tissue evidence="1">Whole organism</tissue>
    </source>
</reference>
<protein>
    <submittedName>
        <fullName evidence="1">Uncharacterized protein</fullName>
    </submittedName>
</protein>
<proteinExistence type="predicted"/>
<accession>A0A0K2T1Z0</accession>
<name>A0A0K2T1Z0_LEPSM</name>